<dbReference type="EMBL" id="CAADFJ010000316">
    <property type="protein sequence ID" value="VFK05965.1"/>
    <property type="molecule type" value="Genomic_DNA"/>
</dbReference>
<proteinExistence type="predicted"/>
<dbReference type="SUPFAM" id="SSF53850">
    <property type="entry name" value="Periplasmic binding protein-like II"/>
    <property type="match status" value="1"/>
</dbReference>
<evidence type="ECO:0000313" key="6">
    <source>
        <dbReference type="EMBL" id="VFK05965.1"/>
    </source>
</evidence>
<dbReference type="CDD" id="cd13654">
    <property type="entry name" value="PBP2_phosphate_like_2"/>
    <property type="match status" value="1"/>
</dbReference>
<dbReference type="InterPro" id="IPR050811">
    <property type="entry name" value="Phosphate_ABC_transporter"/>
</dbReference>
<dbReference type="PANTHER" id="PTHR30570:SF1">
    <property type="entry name" value="PHOSPHATE-BINDING PROTEIN PSTS"/>
    <property type="match status" value="1"/>
</dbReference>
<feature type="chain" id="PRO_5033823056" evidence="2">
    <location>
        <begin position="23"/>
        <end position="378"/>
    </location>
</feature>
<evidence type="ECO:0000256" key="1">
    <source>
        <dbReference type="ARBA" id="ARBA00022729"/>
    </source>
</evidence>
<dbReference type="AlphaFoldDB" id="A0A450VIQ8"/>
<sequence>MIKKIIMGTVLAASAIGGTALARDYISIVGSSTVYPFATVVAEQFGKTSSFKTPKIESTGSGGGLKLFCAGVGVEHPDITNASRRIKASEVAACARNGVTEIIEVKIGYDGIVFANSKKADPTELTRKEIFLALGKQVPDPHTGKLSDNPNRTWKDVNAALPASKIEVLGPPPTSGTRDAFAELALGSGAKAFPLLKELRGLGRDEATKIKEVMGKLGISEAVYDEMKKKKGKAPKGKHIFKAVAHAVREDGAFVEAGENDNLIVQKLDANPNAFGIFGFSFLDQNADKVRGAKIDGVEPTFENISGGKYPVSRPLFFYVKKAHMANIPGMKEYLEEFTSEKAWGEEGYLADKGMIPMPDDEREKFRKDVRTLTNLEL</sequence>
<organism evidence="5">
    <name type="scientific">Candidatus Kentrum eta</name>
    <dbReference type="NCBI Taxonomy" id="2126337"/>
    <lineage>
        <taxon>Bacteria</taxon>
        <taxon>Pseudomonadati</taxon>
        <taxon>Pseudomonadota</taxon>
        <taxon>Gammaproteobacteria</taxon>
        <taxon>Candidatus Kentrum</taxon>
    </lineage>
</organism>
<dbReference type="Pfam" id="PF12849">
    <property type="entry name" value="PBP_like_2"/>
    <property type="match status" value="1"/>
</dbReference>
<feature type="domain" description="PBP" evidence="3">
    <location>
        <begin position="20"/>
        <end position="341"/>
    </location>
</feature>
<dbReference type="Gene3D" id="3.40.190.10">
    <property type="entry name" value="Periplasmic binding protein-like II"/>
    <property type="match status" value="2"/>
</dbReference>
<protein>
    <submittedName>
        <fullName evidence="5">Phosphate ABC transporter substrate-binding protein, PhoT family</fullName>
    </submittedName>
</protein>
<evidence type="ECO:0000256" key="2">
    <source>
        <dbReference type="SAM" id="SignalP"/>
    </source>
</evidence>
<dbReference type="EMBL" id="CAADFI010000407">
    <property type="protein sequence ID" value="VFK04083.1"/>
    <property type="molecule type" value="Genomic_DNA"/>
</dbReference>
<keyword evidence="1 2" id="KW-0732">Signal</keyword>
<dbReference type="EMBL" id="CAADFG010000445">
    <property type="protein sequence ID" value="VFK04658.1"/>
    <property type="molecule type" value="Genomic_DNA"/>
</dbReference>
<accession>A0A450VIQ8</accession>
<name>A0A450VIQ8_9GAMM</name>
<dbReference type="InterPro" id="IPR024370">
    <property type="entry name" value="PBP_domain"/>
</dbReference>
<evidence type="ECO:0000313" key="5">
    <source>
        <dbReference type="EMBL" id="VFK04658.1"/>
    </source>
</evidence>
<gene>
    <name evidence="5" type="ORF">BECKH772A_GA0070896_104451</name>
    <name evidence="4" type="ORF">BECKH772B_GA0070898_104071</name>
    <name evidence="6" type="ORF">BECKH772C_GA0070978_103163</name>
</gene>
<evidence type="ECO:0000259" key="3">
    <source>
        <dbReference type="Pfam" id="PF12849"/>
    </source>
</evidence>
<dbReference type="PANTHER" id="PTHR30570">
    <property type="entry name" value="PERIPLASMIC PHOSPHATE BINDING COMPONENT OF PHOSPHATE ABC TRANSPORTER"/>
    <property type="match status" value="1"/>
</dbReference>
<reference evidence="5" key="1">
    <citation type="submission" date="2019-02" db="EMBL/GenBank/DDBJ databases">
        <authorList>
            <person name="Gruber-Vodicka R. H."/>
            <person name="Seah K. B. B."/>
        </authorList>
    </citation>
    <scope>NUCLEOTIDE SEQUENCE</scope>
    <source>
        <strain evidence="6">BECK_SA2B12</strain>
        <strain evidence="5">BECK_SA2B15</strain>
        <strain evidence="4">BECK_SA2B20</strain>
    </source>
</reference>
<feature type="signal peptide" evidence="2">
    <location>
        <begin position="1"/>
        <end position="22"/>
    </location>
</feature>
<evidence type="ECO:0000313" key="4">
    <source>
        <dbReference type="EMBL" id="VFK04083.1"/>
    </source>
</evidence>